<dbReference type="GO" id="GO:0042393">
    <property type="term" value="F:histone binding"/>
    <property type="evidence" value="ECO:0007669"/>
    <property type="project" value="TreeGrafter"/>
</dbReference>
<gene>
    <name evidence="3" type="ORF">Syun_001786</name>
</gene>
<dbReference type="GO" id="GO:0000077">
    <property type="term" value="P:DNA damage checkpoint signaling"/>
    <property type="evidence" value="ECO:0007669"/>
    <property type="project" value="TreeGrafter"/>
</dbReference>
<feature type="compositionally biased region" description="Basic and acidic residues" evidence="1">
    <location>
        <begin position="669"/>
        <end position="689"/>
    </location>
</feature>
<comment type="caution">
    <text evidence="3">The sequence shown here is derived from an EMBL/GenBank/DDBJ whole genome shotgun (WGS) entry which is preliminary data.</text>
</comment>
<accession>A0AAP0QB89</accession>
<dbReference type="EMBL" id="JBBNAF010000001">
    <property type="protein sequence ID" value="KAK9169646.1"/>
    <property type="molecule type" value="Genomic_DNA"/>
</dbReference>
<organism evidence="3 4">
    <name type="scientific">Stephania yunnanensis</name>
    <dbReference type="NCBI Taxonomy" id="152371"/>
    <lineage>
        <taxon>Eukaryota</taxon>
        <taxon>Viridiplantae</taxon>
        <taxon>Streptophyta</taxon>
        <taxon>Embryophyta</taxon>
        <taxon>Tracheophyta</taxon>
        <taxon>Spermatophyta</taxon>
        <taxon>Magnoliopsida</taxon>
        <taxon>Ranunculales</taxon>
        <taxon>Menispermaceae</taxon>
        <taxon>Menispermoideae</taxon>
        <taxon>Cissampelideae</taxon>
        <taxon>Stephania</taxon>
    </lineage>
</organism>
<dbReference type="InterPro" id="IPR001357">
    <property type="entry name" value="BRCT_dom"/>
</dbReference>
<dbReference type="GO" id="GO:0005634">
    <property type="term" value="C:nucleus"/>
    <property type="evidence" value="ECO:0007669"/>
    <property type="project" value="TreeGrafter"/>
</dbReference>
<sequence>MVMFGPRLSKHLRKCMLIRRKMRSCYQVKRLDTKAVIYFYQEMIVHQLEQSSLLETGISEHTQSPDCNFRQTDRHKFSDVLPRQLVAETSPCREKETNQQKRDTEINIANDQVSFKSGMNLNFKVHNLTKSEKIGKPNETDRCRNLISSDIKDAIELSIAASEALVISEIAKVDSAAEALSASAILEVVLHMKQARNCWCLNRLESVSDCITDETDQLMDLDEDIISDAFEDVGLSIGEFVGNFGYLQASSSLIKQECSLSGTLSRVLETPVSVNCGVDSECQEFEERTENDDFICVSSLLKSEKVQAVDSLVLKNKPSKYGVSGKKPSGDLFLSISDQENSKATTQVDATKSKSTTKVVTEESGFMTEHGGVSDENCLLRDLEVEVTRIQLSHKACELSCGTDNNAIIPSQDFEMSSNLSLIDPLCSVVPCSISIENANGLGTNGGILEVGNCSSPLVEHSLEKQHLRITGSCADVFHGDETAVKFDSGTCGVFTRREFGSLKKYSTLLAPNVDGFLPRLDSASLHLSKEIIDWNKSFSKEDSRDVFSKSTSKVSASIDHEEGHVISEIEEPIINLTKEKISSDEIRVIEGKMQLHQQEERSSPKVLNCGIRRRLQAYKIVSSDDVRGVTSIATSGPKPFKTQTISTCVDQRKTAEITSLDVSKNQKAHKDPTASRKRVHFSEPESKKFQLSPSGKLQSGDEICAAGRPSKRVRKLSFRSDLKTQEVNAFQIKVPGRERKRMIFLGLEFLLTGFSNHKEKELEMLIRNHGGYVLSDVPPPPNSRGSRRSRHKRLQLPIVLAPKKHGGGQVFKTLQQLSEDVRSGKISTGVIVAEDEGRVSRHLKQCAFDEKLPLMLDRLDFAASHSLVCDFRWSTSYRYQDSRFLSQWFALDTFPSQKLPKSTYVLSSESSTVIAVLVFHIRGAIGQTTE</sequence>
<evidence type="ECO:0000259" key="2">
    <source>
        <dbReference type="PROSITE" id="PS50172"/>
    </source>
</evidence>
<dbReference type="AlphaFoldDB" id="A0AAP0QB89"/>
<feature type="domain" description="BRCT" evidence="2">
    <location>
        <begin position="740"/>
        <end position="792"/>
    </location>
</feature>
<evidence type="ECO:0000313" key="4">
    <source>
        <dbReference type="Proteomes" id="UP001420932"/>
    </source>
</evidence>
<proteinExistence type="predicted"/>
<dbReference type="GO" id="GO:0045944">
    <property type="term" value="P:positive regulation of transcription by RNA polymerase II"/>
    <property type="evidence" value="ECO:0007669"/>
    <property type="project" value="TreeGrafter"/>
</dbReference>
<dbReference type="PROSITE" id="PS50172">
    <property type="entry name" value="BRCT"/>
    <property type="match status" value="1"/>
</dbReference>
<feature type="region of interest" description="Disordered" evidence="1">
    <location>
        <begin position="662"/>
        <end position="703"/>
    </location>
</feature>
<protein>
    <recommendedName>
        <fullName evidence="2">BRCT domain-containing protein</fullName>
    </recommendedName>
</protein>
<evidence type="ECO:0000256" key="1">
    <source>
        <dbReference type="SAM" id="MobiDB-lite"/>
    </source>
</evidence>
<reference evidence="3 4" key="1">
    <citation type="submission" date="2024-01" db="EMBL/GenBank/DDBJ databases">
        <title>Genome assemblies of Stephania.</title>
        <authorList>
            <person name="Yang L."/>
        </authorList>
    </citation>
    <scope>NUCLEOTIDE SEQUENCE [LARGE SCALE GENOMIC DNA]</scope>
    <source>
        <strain evidence="3">YNDBR</strain>
        <tissue evidence="3">Leaf</tissue>
    </source>
</reference>
<dbReference type="InterPro" id="IPR047252">
    <property type="entry name" value="TP53BP1-like"/>
</dbReference>
<evidence type="ECO:0000313" key="3">
    <source>
        <dbReference type="EMBL" id="KAK9169646.1"/>
    </source>
</evidence>
<keyword evidence="4" id="KW-1185">Reference proteome</keyword>
<name>A0AAP0QB89_9MAGN</name>
<dbReference type="PANTHER" id="PTHR15321:SF3">
    <property type="entry name" value="TP53-BINDING PROTEIN 1"/>
    <property type="match status" value="1"/>
</dbReference>
<dbReference type="Proteomes" id="UP001420932">
    <property type="component" value="Unassembled WGS sequence"/>
</dbReference>
<dbReference type="PANTHER" id="PTHR15321">
    <property type="entry name" value="TUMOR SUPPRESSOR P53-BINDING PROTEIN 1"/>
    <property type="match status" value="1"/>
</dbReference>